<protein>
    <recommendedName>
        <fullName evidence="3">Fimbrial protein</fullName>
    </recommendedName>
</protein>
<comment type="caution">
    <text evidence="1">The sequence shown here is derived from an EMBL/GenBank/DDBJ whole genome shotgun (WGS) entry which is preliminary data.</text>
</comment>
<dbReference type="EMBL" id="ABXW01000042">
    <property type="protein sequence ID" value="EEB46479.1"/>
    <property type="molecule type" value="Genomic_DNA"/>
</dbReference>
<accession>B6XE18</accession>
<dbReference type="RefSeq" id="WP_006658543.1">
    <property type="nucleotide sequence ID" value="NZ_ABXW01000042.1"/>
</dbReference>
<dbReference type="Proteomes" id="UP000003729">
    <property type="component" value="Unassembled WGS sequence"/>
</dbReference>
<dbReference type="AlphaFoldDB" id="B6XE18"/>
<dbReference type="GeneID" id="59227136"/>
<evidence type="ECO:0000313" key="1">
    <source>
        <dbReference type="EMBL" id="EEB46479.1"/>
    </source>
</evidence>
<evidence type="ECO:0000313" key="2">
    <source>
        <dbReference type="Proteomes" id="UP000003729"/>
    </source>
</evidence>
<sequence length="411" mass="43255">MKLNNNFLTDFQHEIDNKSAIYQSYKADKSYPLLSGKRLMWAAMVMNMAILHSAQATELTVYIGSGSTFWSNASRSITGNHIASTDSTGPNGWAFRWNLVPDTNISSGCGSSSYGFVDITSLGIPPKVGMKIADGIILYFTQGNLKSSLTVTVPQRPEATASLSADGTMSNLTNSSAGYNQRLCASLPSNTAVRDNATVNTSLTNGKLAVYVDKSAKSGIYNIPAIYLVSDTKYALSGLVAAGGTLTVKYPPLSCSVSAPPKIDFGKVNIWEWEGNTSGTPGGNRKDILGSVDGNFTINCTADGDSYAPAKLTLKGDVQEYANDLKMTMDATGELAPATVRASIKSIIAPCESGGTSFGTGGKTPPSNEVNLGELTVGQNLIPYRFSLCALGQGFKSGAASASATVTIDWE</sequence>
<name>B6XE18_9GAMM</name>
<evidence type="ECO:0008006" key="3">
    <source>
        <dbReference type="Google" id="ProtNLM"/>
    </source>
</evidence>
<reference evidence="1 2" key="2">
    <citation type="submission" date="2008-10" db="EMBL/GenBank/DDBJ databases">
        <authorList>
            <person name="Fulton L."/>
            <person name="Clifton S."/>
            <person name="Fulton B."/>
            <person name="Xu J."/>
            <person name="Minx P."/>
            <person name="Pepin K.H."/>
            <person name="Johnson M."/>
            <person name="Bhonagiri V."/>
            <person name="Nash W.E."/>
            <person name="Mardis E.R."/>
            <person name="Wilson R.K."/>
        </authorList>
    </citation>
    <scope>NUCLEOTIDE SEQUENCE [LARGE SCALE GENOMIC DNA]</scope>
    <source>
        <strain evidence="1 2">DSM 30120</strain>
    </source>
</reference>
<gene>
    <name evidence="1" type="ORF">PROVALCAL_01594</name>
</gene>
<dbReference type="eggNOG" id="ENOG5031JYZ">
    <property type="taxonomic scope" value="Bacteria"/>
</dbReference>
<organism evidence="1 2">
    <name type="scientific">Providencia alcalifaciens DSM 30120</name>
    <dbReference type="NCBI Taxonomy" id="520999"/>
    <lineage>
        <taxon>Bacteria</taxon>
        <taxon>Pseudomonadati</taxon>
        <taxon>Pseudomonadota</taxon>
        <taxon>Gammaproteobacteria</taxon>
        <taxon>Enterobacterales</taxon>
        <taxon>Morganellaceae</taxon>
        <taxon>Providencia</taxon>
    </lineage>
</organism>
<reference evidence="1 2" key="1">
    <citation type="submission" date="2008-10" db="EMBL/GenBank/DDBJ databases">
        <title>Draft genome sequence of Providencia alcalifaciens (DSM 30120).</title>
        <authorList>
            <person name="Sudarsanam P."/>
            <person name="Ley R."/>
            <person name="Guruge J."/>
            <person name="Turnbaugh P.J."/>
            <person name="Mahowald M."/>
            <person name="Liep D."/>
            <person name="Gordon J."/>
        </authorList>
    </citation>
    <scope>NUCLEOTIDE SEQUENCE [LARGE SCALE GENOMIC DNA]</scope>
    <source>
        <strain evidence="1 2">DSM 30120</strain>
    </source>
</reference>
<proteinExistence type="predicted"/>